<protein>
    <submittedName>
        <fullName evidence="1">Uncharacterized protein</fullName>
    </submittedName>
</protein>
<proteinExistence type="predicted"/>
<dbReference type="AlphaFoldDB" id="A0AA96Y3S2"/>
<accession>A0AA96Y3S2</accession>
<sequence length="68" mass="7752">MKTQAGFSTEYGIGDVANRIVATGKITREDEQMLHQVMMSDLYLGMEDLRHIRIVLDRLQMGLLRVAD</sequence>
<organism evidence="1">
    <name type="scientific">Thermoleptolyngbya oregonensis NK1-22</name>
    <dbReference type="NCBI Taxonomy" id="2547457"/>
    <lineage>
        <taxon>Bacteria</taxon>
        <taxon>Bacillati</taxon>
        <taxon>Cyanobacteriota</taxon>
        <taxon>Cyanophyceae</taxon>
        <taxon>Oculatellales</taxon>
        <taxon>Oculatellaceae</taxon>
        <taxon>Thermoleptolyngbya</taxon>
    </lineage>
</organism>
<evidence type="ECO:0000313" key="1">
    <source>
        <dbReference type="EMBL" id="WOB42854.1"/>
    </source>
</evidence>
<name>A0AA96Y3S2_9CYAN</name>
<reference evidence="1" key="1">
    <citation type="submission" date="2020-05" db="EMBL/GenBank/DDBJ databases">
        <authorList>
            <person name="Zhu T."/>
            <person name="Keshari N."/>
            <person name="Lu X."/>
        </authorList>
    </citation>
    <scope>NUCLEOTIDE SEQUENCE</scope>
    <source>
        <strain evidence="1">NK1-22</strain>
    </source>
</reference>
<dbReference type="EMBL" id="CP053540">
    <property type="protein sequence ID" value="WOB42854.1"/>
    <property type="molecule type" value="Genomic_DNA"/>
</dbReference>
<gene>
    <name evidence="1" type="ORF">HNI00_06610</name>
</gene>
<dbReference type="KEGG" id="tog:HNI00_06610"/>
<dbReference type="RefSeq" id="WP_316791774.1">
    <property type="nucleotide sequence ID" value="NZ_CP053540.1"/>
</dbReference>